<evidence type="ECO:0000256" key="2">
    <source>
        <dbReference type="SAM" id="Phobius"/>
    </source>
</evidence>
<feature type="compositionally biased region" description="Pro residues" evidence="1">
    <location>
        <begin position="343"/>
        <end position="353"/>
    </location>
</feature>
<name>A0ABS9JX72_9RHOO</name>
<accession>A0ABS9JX72</accession>
<evidence type="ECO:0000256" key="3">
    <source>
        <dbReference type="SAM" id="SignalP"/>
    </source>
</evidence>
<keyword evidence="2" id="KW-0472">Membrane</keyword>
<keyword evidence="2" id="KW-1133">Transmembrane helix</keyword>
<feature type="transmembrane region" description="Helical" evidence="2">
    <location>
        <begin position="258"/>
        <end position="278"/>
    </location>
</feature>
<evidence type="ECO:0000313" key="4">
    <source>
        <dbReference type="EMBL" id="MCG2575498.1"/>
    </source>
</evidence>
<evidence type="ECO:0008006" key="6">
    <source>
        <dbReference type="Google" id="ProtNLM"/>
    </source>
</evidence>
<organism evidence="4 5">
    <name type="scientific">Dechloromonas hankyongensis</name>
    <dbReference type="NCBI Taxonomy" id="2908002"/>
    <lineage>
        <taxon>Bacteria</taxon>
        <taxon>Pseudomonadati</taxon>
        <taxon>Pseudomonadota</taxon>
        <taxon>Betaproteobacteria</taxon>
        <taxon>Rhodocyclales</taxon>
        <taxon>Azonexaceae</taxon>
        <taxon>Dechloromonas</taxon>
    </lineage>
</organism>
<keyword evidence="5" id="KW-1185">Reference proteome</keyword>
<evidence type="ECO:0000313" key="5">
    <source>
        <dbReference type="Proteomes" id="UP001165384"/>
    </source>
</evidence>
<keyword evidence="2" id="KW-0812">Transmembrane</keyword>
<dbReference type="EMBL" id="JAKLTN010000001">
    <property type="protein sequence ID" value="MCG2575498.1"/>
    <property type="molecule type" value="Genomic_DNA"/>
</dbReference>
<comment type="caution">
    <text evidence="4">The sequence shown here is derived from an EMBL/GenBank/DDBJ whole genome shotgun (WGS) entry which is preliminary data.</text>
</comment>
<proteinExistence type="predicted"/>
<dbReference type="PROSITE" id="PS51257">
    <property type="entry name" value="PROKAR_LIPOPROTEIN"/>
    <property type="match status" value="1"/>
</dbReference>
<protein>
    <recommendedName>
        <fullName evidence="6">Lipoprotein</fullName>
    </recommendedName>
</protein>
<dbReference type="RefSeq" id="WP_275706487.1">
    <property type="nucleotide sequence ID" value="NZ_JAKLTN010000001.1"/>
</dbReference>
<gene>
    <name evidence="4" type="ORF">LZ012_00655</name>
</gene>
<feature type="chain" id="PRO_5046819766" description="Lipoprotein" evidence="3">
    <location>
        <begin position="21"/>
        <end position="362"/>
    </location>
</feature>
<feature type="region of interest" description="Disordered" evidence="1">
    <location>
        <begin position="341"/>
        <end position="362"/>
    </location>
</feature>
<feature type="signal peptide" evidence="3">
    <location>
        <begin position="1"/>
        <end position="20"/>
    </location>
</feature>
<evidence type="ECO:0000256" key="1">
    <source>
        <dbReference type="SAM" id="MobiDB-lite"/>
    </source>
</evidence>
<keyword evidence="3" id="KW-0732">Signal</keyword>
<dbReference type="Proteomes" id="UP001165384">
    <property type="component" value="Unassembled WGS sequence"/>
</dbReference>
<reference evidence="4" key="1">
    <citation type="submission" date="2022-01" db="EMBL/GenBank/DDBJ databases">
        <authorList>
            <person name="Jo J.-H."/>
            <person name="Im W.-T."/>
        </authorList>
    </citation>
    <scope>NUCLEOTIDE SEQUENCE</scope>
    <source>
        <strain evidence="4">XY25</strain>
    </source>
</reference>
<sequence length="362" mass="39387">MIPFLRLLCLALMLALAGCATQPPAPLRAPAPVQIPEQVWQQVDHEILGEAVAARAQATSFARRQMEHWRQLAADRAETDFIPWFSSYTTQQWLTVKVAWYKLNAGEGDSQAEDRLAAYLQEQYYERVLAPVAREVDPVSLVGQSTKLFIQHLRQGLRPIPSRHGIPEAQFAERLNGIRAIALSPPPAPGASLNDIVATDPIDSLPAYLALLKRIREAGNNDGVGLSKTRISPVARRISEKLLNQLAISGGAGATSTLIGGVVGSVISVGAVALGVLWHEAKRQDIEIALRETLNAAQDDMWKILMDDPDSAVSAGIYHIFEQIEGSLPQTVTHAMTLDAPPQAIPLPEPPVPDRQAMPDDN</sequence>